<gene>
    <name evidence="2" type="ORF">J2S11_002820</name>
</gene>
<evidence type="ECO:0000313" key="3">
    <source>
        <dbReference type="Proteomes" id="UP001235840"/>
    </source>
</evidence>
<dbReference type="PRINTS" id="PR00111">
    <property type="entry name" value="ABHYDROLASE"/>
</dbReference>
<keyword evidence="3" id="KW-1185">Reference proteome</keyword>
<feature type="domain" description="AB hydrolase-1" evidence="1">
    <location>
        <begin position="28"/>
        <end position="284"/>
    </location>
</feature>
<sequence length="296" mass="33880">MKVEKKNVALPNGETLTYRERKGGERNLLLIHGNMASSIHWDVFLEEMDETYTIYAVDLRGYGDSTYREPIRSIKDFTTDLKHFVDQIGLEAFSIIGWSNGGGVAMQYAANYPQHVEKIILLASLSTRGYPIYQSEESENGSTTNRLTSKEEILDDPRLAVTLQAISSKDKQYMKKAWDYLVFDKVQPSEERYDRYIEAALQQRNTIDVMHAANYFNISSKWNGLVDGTGEIRLIEAPVLVLWGKEDRLTSESMIVEIVEDLESHGKEAKLVYLDAGHFPFIDDLDHVMKEIHDFL</sequence>
<proteinExistence type="predicted"/>
<dbReference type="InterPro" id="IPR029058">
    <property type="entry name" value="AB_hydrolase_fold"/>
</dbReference>
<dbReference type="PANTHER" id="PTHR43194">
    <property type="entry name" value="HYDROLASE ALPHA/BETA FOLD FAMILY"/>
    <property type="match status" value="1"/>
</dbReference>
<dbReference type="InterPro" id="IPR000639">
    <property type="entry name" value="Epox_hydrolase-like"/>
</dbReference>
<organism evidence="2 3">
    <name type="scientific">Caldalkalibacillus horti</name>
    <dbReference type="NCBI Taxonomy" id="77523"/>
    <lineage>
        <taxon>Bacteria</taxon>
        <taxon>Bacillati</taxon>
        <taxon>Bacillota</taxon>
        <taxon>Bacilli</taxon>
        <taxon>Bacillales</taxon>
        <taxon>Bacillaceae</taxon>
        <taxon>Caldalkalibacillus</taxon>
    </lineage>
</organism>
<dbReference type="RefSeq" id="WP_307395475.1">
    <property type="nucleotide sequence ID" value="NZ_BAAADK010000003.1"/>
</dbReference>
<dbReference type="InterPro" id="IPR050228">
    <property type="entry name" value="Carboxylesterase_BioH"/>
</dbReference>
<reference evidence="2 3" key="1">
    <citation type="submission" date="2023-07" db="EMBL/GenBank/DDBJ databases">
        <title>Genomic Encyclopedia of Type Strains, Phase IV (KMG-IV): sequencing the most valuable type-strain genomes for metagenomic binning, comparative biology and taxonomic classification.</title>
        <authorList>
            <person name="Goeker M."/>
        </authorList>
    </citation>
    <scope>NUCLEOTIDE SEQUENCE [LARGE SCALE GENOMIC DNA]</scope>
    <source>
        <strain evidence="2 3">DSM 12751</strain>
    </source>
</reference>
<evidence type="ECO:0000259" key="1">
    <source>
        <dbReference type="Pfam" id="PF00561"/>
    </source>
</evidence>
<dbReference type="PANTHER" id="PTHR43194:SF2">
    <property type="entry name" value="PEROXISOMAL MEMBRANE PROTEIN LPX1"/>
    <property type="match status" value="1"/>
</dbReference>
<dbReference type="InterPro" id="IPR000073">
    <property type="entry name" value="AB_hydrolase_1"/>
</dbReference>
<name>A0ABT9W0Z2_9BACI</name>
<dbReference type="Gene3D" id="3.40.50.1820">
    <property type="entry name" value="alpha/beta hydrolase"/>
    <property type="match status" value="1"/>
</dbReference>
<protein>
    <submittedName>
        <fullName evidence="2">Pimeloyl-ACP methyl ester carboxylesterase</fullName>
    </submittedName>
</protein>
<dbReference type="EMBL" id="JAUSTY010000011">
    <property type="protein sequence ID" value="MDQ0166904.1"/>
    <property type="molecule type" value="Genomic_DNA"/>
</dbReference>
<dbReference type="SUPFAM" id="SSF53474">
    <property type="entry name" value="alpha/beta-Hydrolases"/>
    <property type="match status" value="1"/>
</dbReference>
<comment type="caution">
    <text evidence="2">The sequence shown here is derived from an EMBL/GenBank/DDBJ whole genome shotgun (WGS) entry which is preliminary data.</text>
</comment>
<evidence type="ECO:0000313" key="2">
    <source>
        <dbReference type="EMBL" id="MDQ0166904.1"/>
    </source>
</evidence>
<dbReference type="PRINTS" id="PR00412">
    <property type="entry name" value="EPOXHYDRLASE"/>
</dbReference>
<accession>A0ABT9W0Z2</accession>
<dbReference type="Pfam" id="PF00561">
    <property type="entry name" value="Abhydrolase_1"/>
    <property type="match status" value="1"/>
</dbReference>
<dbReference type="Proteomes" id="UP001235840">
    <property type="component" value="Unassembled WGS sequence"/>
</dbReference>